<dbReference type="EMBL" id="QRZH01000003">
    <property type="protein sequence ID" value="RGV57721.1"/>
    <property type="molecule type" value="Genomic_DNA"/>
</dbReference>
<dbReference type="Proteomes" id="UP000028294">
    <property type="component" value="Chromosome"/>
</dbReference>
<reference evidence="8 9" key="3">
    <citation type="submission" date="2018-08" db="EMBL/GenBank/DDBJ databases">
        <title>A genome reference for cultivated species of the human gut microbiota.</title>
        <authorList>
            <person name="Zou Y."/>
            <person name="Xue W."/>
            <person name="Luo G."/>
        </authorList>
    </citation>
    <scope>NUCLEOTIDE SEQUENCE [LARGE SCALE GENOMIC DNA]</scope>
    <source>
        <strain evidence="5 9">AF14-26</strain>
        <strain evidence="6 8">OF01-1</strain>
    </source>
</reference>
<evidence type="ECO:0000313" key="7">
    <source>
        <dbReference type="Proteomes" id="UP000028294"/>
    </source>
</evidence>
<gene>
    <name evidence="5" type="ORF">DWW08_04915</name>
    <name evidence="6" type="ORF">DXA27_11990</name>
    <name evidence="1" type="ORF">EE52_0203175</name>
    <name evidence="4" type="ORF">FOC69_06915</name>
    <name evidence="3" type="ORF">IA74_013305</name>
    <name evidence="2" type="ORF">O1433_03630</name>
</gene>
<accession>A0A081UDQ4</accession>
<reference evidence="1" key="1">
    <citation type="book" date="2014" name="THE 24TH EUROPEAN CONGRESS OF CLINICAL MICROBIOLOGY AND INFECTIOUS DISEASES" publisher="ECCMID 2014" city="Barcelona, Spain">
        <title>Identification of resistance genes in three multidrug-resistant Bacteroides fragilis isolates by whole genome sequencing.</title>
        <editorList>
            <person name="Unknown"/>
            <person name="A."/>
        </editorList>
        <authorList>
            <person name="Sydenham T.V."/>
            <person name="Hasman H."/>
            <person name="Wang M."/>
            <person name="Soki J."/>
            <person name="Nagy E."/>
            <person name="Justesen U.S."/>
        </authorList>
    </citation>
    <scope>NUCLEOTIDE SEQUENCE</scope>
    <source>
        <strain evidence="1">DCMOUH0018B</strain>
    </source>
</reference>
<proteinExistence type="predicted"/>
<evidence type="ECO:0000313" key="4">
    <source>
        <dbReference type="EMBL" id="QKH84100.1"/>
    </source>
</evidence>
<evidence type="ECO:0000313" key="10">
    <source>
        <dbReference type="Proteomes" id="UP000501467"/>
    </source>
</evidence>
<evidence type="ECO:0000313" key="5">
    <source>
        <dbReference type="EMBL" id="RGV57721.1"/>
    </source>
</evidence>
<evidence type="ECO:0000313" key="2">
    <source>
        <dbReference type="EMBL" id="MCZ2686588.1"/>
    </source>
</evidence>
<dbReference type="Proteomes" id="UP000501467">
    <property type="component" value="Chromosome"/>
</dbReference>
<dbReference type="EMBL" id="JAPTZU010000001">
    <property type="protein sequence ID" value="MCZ2686588.1"/>
    <property type="molecule type" value="Genomic_DNA"/>
</dbReference>
<evidence type="ECO:0000313" key="8">
    <source>
        <dbReference type="Proteomes" id="UP000284614"/>
    </source>
</evidence>
<dbReference type="AlphaFoldDB" id="A0A081UDQ4"/>
<reference evidence="2" key="6">
    <citation type="submission" date="2022-12" db="EMBL/GenBank/DDBJ databases">
        <title>Development of a Multilocus Sequence Typing Scheme for Bacteroides fragilis Based on Whole Genome Sequencing Data and Clinical Application.</title>
        <authorList>
            <person name="Nielsen F.D."/>
            <person name="Justesen U.S."/>
        </authorList>
    </citation>
    <scope>NUCLEOTIDE SEQUENCE</scope>
    <source>
        <strain evidence="2">BF_AM_ODE_DK_2015_4</strain>
    </source>
</reference>
<reference evidence="3 7" key="4">
    <citation type="submission" date="2019-03" db="EMBL/GenBank/DDBJ databases">
        <title>Complete genome assembly of MDR B. fragilis.</title>
        <authorList>
            <person name="Sydenham T.V."/>
            <person name="Hasman H."/>
            <person name="Justesen U.S."/>
        </authorList>
    </citation>
    <scope>NUCLEOTIDE SEQUENCE [LARGE SCALE GENOMIC DNA]</scope>
    <source>
        <strain evidence="3 7">DCMOUH0067B</strain>
    </source>
</reference>
<dbReference type="EMBL" id="CP054003">
    <property type="protein sequence ID" value="QKH84100.1"/>
    <property type="molecule type" value="Genomic_DNA"/>
</dbReference>
<evidence type="ECO:0000313" key="6">
    <source>
        <dbReference type="EMBL" id="RGY68572.1"/>
    </source>
</evidence>
<dbReference type="Proteomes" id="UP000284614">
    <property type="component" value="Unassembled WGS sequence"/>
</dbReference>
<evidence type="ECO:0000313" key="1">
    <source>
        <dbReference type="EMBL" id="KFX76101.1"/>
    </source>
</evidence>
<dbReference type="Proteomes" id="UP001079672">
    <property type="component" value="Unassembled WGS sequence"/>
</dbReference>
<protein>
    <recommendedName>
        <fullName evidence="11">PepSY domain-containing protein</fullName>
    </recommendedName>
</protein>
<reference evidence="1" key="2">
    <citation type="submission" date="2014-07" db="EMBL/GenBank/DDBJ databases">
        <title>Genetics and epidemiology of antimicrobial resistance in B. fragilis group.</title>
        <authorList>
            <person name="Sydenham T.V."/>
            <person name="Hasman H."/>
            <person name="Kemp M."/>
            <person name="Justesen U.S."/>
        </authorList>
    </citation>
    <scope>NUCLEOTIDE SEQUENCE [LARGE SCALE GENOMIC DNA]</scope>
    <source>
        <strain evidence="1">DCMOUH0018B</strain>
    </source>
</reference>
<dbReference type="EMBL" id="JMZZ02000040">
    <property type="protein sequence ID" value="KFX76101.1"/>
    <property type="molecule type" value="Genomic_DNA"/>
</dbReference>
<evidence type="ECO:0000313" key="3">
    <source>
        <dbReference type="EMBL" id="QCQ37003.1"/>
    </source>
</evidence>
<dbReference type="GeneID" id="99671299"/>
<dbReference type="Proteomes" id="UP000286270">
    <property type="component" value="Unassembled WGS sequence"/>
</dbReference>
<dbReference type="EMBL" id="QSDG01000009">
    <property type="protein sequence ID" value="RGY68572.1"/>
    <property type="molecule type" value="Genomic_DNA"/>
</dbReference>
<organism evidence="6 8">
    <name type="scientific">Bacteroides fragilis</name>
    <dbReference type="NCBI Taxonomy" id="817"/>
    <lineage>
        <taxon>Bacteria</taxon>
        <taxon>Pseudomonadati</taxon>
        <taxon>Bacteroidota</taxon>
        <taxon>Bacteroidia</taxon>
        <taxon>Bacteroidales</taxon>
        <taxon>Bacteroidaceae</taxon>
        <taxon>Bacteroides</taxon>
    </lineage>
</organism>
<dbReference type="PATRIC" id="fig|817.53.peg.678"/>
<evidence type="ECO:0000313" key="9">
    <source>
        <dbReference type="Proteomes" id="UP000286270"/>
    </source>
</evidence>
<dbReference type="RefSeq" id="WP_005776657.1">
    <property type="nucleotide sequence ID" value="NZ_CABJEQ010000005.1"/>
</dbReference>
<name>A0A081UDQ4_BACFG</name>
<dbReference type="EMBL" id="CP036553">
    <property type="protein sequence ID" value="QCQ37003.1"/>
    <property type="molecule type" value="Genomic_DNA"/>
</dbReference>
<evidence type="ECO:0008006" key="11">
    <source>
        <dbReference type="Google" id="ProtNLM"/>
    </source>
</evidence>
<sequence>MKKVLVALVIVMGLGFSVVKADEPLKKKSAKVEQRDSREDFTPIEVNNLPEAVIDELSCEGALIKEAFIAYSRSEGKLYKVIILSSDFHEQAVFLNERGNILNR</sequence>
<reference evidence="4 10" key="5">
    <citation type="submission" date="2020-05" db="EMBL/GenBank/DDBJ databases">
        <title>FDA dAtabase for Regulatory Grade micrObial Sequences (FDA-ARGOS): Supporting development and validation of Infectious Disease Dx tests.</title>
        <authorList>
            <person name="Bojja K."/>
            <person name="Kessler A."/>
            <person name="Tallon L."/>
            <person name="Sadzewicz L."/>
            <person name="Zhao X."/>
            <person name="Vavikolanu K."/>
            <person name="Mehta A."/>
            <person name="Aluvathingal J."/>
            <person name="Nadendla S."/>
            <person name="Myers T."/>
            <person name="Yan Y."/>
            <person name="Sichtig H."/>
        </authorList>
    </citation>
    <scope>NUCLEOTIDE SEQUENCE [LARGE SCALE GENOMIC DNA]</scope>
    <source>
        <strain evidence="4 10">FDAARGOS_763</strain>
    </source>
</reference>